<evidence type="ECO:0000256" key="1">
    <source>
        <dbReference type="SAM" id="SignalP"/>
    </source>
</evidence>
<sequence>MTKEAVRAPTLLRRLLPAALLAAGLAAPLATAGTAEARDGCGLGFHRGFYGYCRPNLGPRVFYRPYGYRPAFYGPRRFGWGGPRWHRWGGGYGRVGWHGGWHRGWHRHW</sequence>
<keyword evidence="1" id="KW-0732">Signal</keyword>
<dbReference type="EMBL" id="JBEPMM010000033">
    <property type="protein sequence ID" value="MET3695597.1"/>
    <property type="molecule type" value="Genomic_DNA"/>
</dbReference>
<evidence type="ECO:0000313" key="3">
    <source>
        <dbReference type="Proteomes" id="UP001549145"/>
    </source>
</evidence>
<dbReference type="InterPro" id="IPR058110">
    <property type="entry name" value="GCG_CRPN_dom"/>
</dbReference>
<dbReference type="Proteomes" id="UP001549145">
    <property type="component" value="Unassembled WGS sequence"/>
</dbReference>
<gene>
    <name evidence="2" type="ORF">ABID43_005166</name>
</gene>
<proteinExistence type="predicted"/>
<dbReference type="RefSeq" id="WP_306424605.1">
    <property type="nucleotide sequence ID" value="NZ_BPQL01000219.1"/>
</dbReference>
<keyword evidence="3" id="KW-1185">Reference proteome</keyword>
<reference evidence="2 3" key="1">
    <citation type="submission" date="2024-06" db="EMBL/GenBank/DDBJ databases">
        <title>Genomic Encyclopedia of Type Strains, Phase IV (KMG-IV): sequencing the most valuable type-strain genomes for metagenomic binning, comparative biology and taxonomic classification.</title>
        <authorList>
            <person name="Goeker M."/>
        </authorList>
    </citation>
    <scope>NUCLEOTIDE SEQUENCE [LARGE SCALE GENOMIC DNA]</scope>
    <source>
        <strain evidence="2 3">DSM 21331</strain>
    </source>
</reference>
<evidence type="ECO:0000313" key="2">
    <source>
        <dbReference type="EMBL" id="MET3695597.1"/>
    </source>
</evidence>
<accession>A0ABV2LCN8</accession>
<protein>
    <recommendedName>
        <fullName evidence="4">Sulfur globule protein</fullName>
    </recommendedName>
</protein>
<comment type="caution">
    <text evidence="2">The sequence shown here is derived from an EMBL/GenBank/DDBJ whole genome shotgun (WGS) entry which is preliminary data.</text>
</comment>
<dbReference type="NCBIfam" id="NF047412">
    <property type="entry name" value="sig_GCG_CRPN_rpt"/>
    <property type="match status" value="1"/>
</dbReference>
<feature type="signal peptide" evidence="1">
    <location>
        <begin position="1"/>
        <end position="32"/>
    </location>
</feature>
<organism evidence="2 3">
    <name type="scientific">Methylobacterium goesingense</name>
    <dbReference type="NCBI Taxonomy" id="243690"/>
    <lineage>
        <taxon>Bacteria</taxon>
        <taxon>Pseudomonadati</taxon>
        <taxon>Pseudomonadota</taxon>
        <taxon>Alphaproteobacteria</taxon>
        <taxon>Hyphomicrobiales</taxon>
        <taxon>Methylobacteriaceae</taxon>
        <taxon>Methylobacterium</taxon>
    </lineage>
</organism>
<name>A0ABV2LCN8_9HYPH</name>
<feature type="chain" id="PRO_5047065162" description="Sulfur globule protein" evidence="1">
    <location>
        <begin position="33"/>
        <end position="109"/>
    </location>
</feature>
<evidence type="ECO:0008006" key="4">
    <source>
        <dbReference type="Google" id="ProtNLM"/>
    </source>
</evidence>